<dbReference type="InterPro" id="IPR008271">
    <property type="entry name" value="Ser/Thr_kinase_AS"/>
</dbReference>
<evidence type="ECO:0000256" key="8">
    <source>
        <dbReference type="ARBA" id="ARBA00048679"/>
    </source>
</evidence>
<evidence type="ECO:0000256" key="5">
    <source>
        <dbReference type="ARBA" id="ARBA00022777"/>
    </source>
</evidence>
<reference evidence="10 11" key="1">
    <citation type="journal article" date="2020" name="G3 (Bethesda)">
        <title>Draft Genome of the Common Snapping Turtle, Chelydra serpentina, a Model for Phenotypic Plasticity in Reptiles.</title>
        <authorList>
            <person name="Das D."/>
            <person name="Singh S.K."/>
            <person name="Bierstedt J."/>
            <person name="Erickson A."/>
            <person name="Galli G.L.J."/>
            <person name="Crossley D.A. 2nd"/>
            <person name="Rhen T."/>
        </authorList>
    </citation>
    <scope>NUCLEOTIDE SEQUENCE [LARGE SCALE GENOMIC DNA]</scope>
    <source>
        <strain evidence="10">KW</strain>
    </source>
</reference>
<name>A0A8T1SAE2_CHESE</name>
<dbReference type="Gene3D" id="1.10.510.10">
    <property type="entry name" value="Transferase(Phosphotransferase) domain 1"/>
    <property type="match status" value="1"/>
</dbReference>
<dbReference type="GO" id="GO:0005524">
    <property type="term" value="F:ATP binding"/>
    <property type="evidence" value="ECO:0007669"/>
    <property type="project" value="UniProtKB-KW"/>
</dbReference>
<dbReference type="AlphaFoldDB" id="A0A8T1SAE2"/>
<keyword evidence="6" id="KW-0067">ATP-binding</keyword>
<feature type="domain" description="Protein kinase" evidence="9">
    <location>
        <begin position="1"/>
        <end position="102"/>
    </location>
</feature>
<dbReference type="PROSITE" id="PS50011">
    <property type="entry name" value="PROTEIN_KINASE_DOM"/>
    <property type="match status" value="1"/>
</dbReference>
<dbReference type="PANTHER" id="PTHR47634">
    <property type="entry name" value="PROTEIN KINASE DOMAIN-CONTAINING PROTEIN-RELATED"/>
    <property type="match status" value="1"/>
</dbReference>
<keyword evidence="11" id="KW-1185">Reference proteome</keyword>
<comment type="catalytic activity">
    <reaction evidence="7">
        <text>L-threonyl-[protein] + ATP = O-phospho-L-threonyl-[protein] + ADP + H(+)</text>
        <dbReference type="Rhea" id="RHEA:46608"/>
        <dbReference type="Rhea" id="RHEA-COMP:11060"/>
        <dbReference type="Rhea" id="RHEA-COMP:11605"/>
        <dbReference type="ChEBI" id="CHEBI:15378"/>
        <dbReference type="ChEBI" id="CHEBI:30013"/>
        <dbReference type="ChEBI" id="CHEBI:30616"/>
        <dbReference type="ChEBI" id="CHEBI:61977"/>
        <dbReference type="ChEBI" id="CHEBI:456216"/>
        <dbReference type="EC" id="2.7.11.1"/>
    </reaction>
</comment>
<keyword evidence="4" id="KW-0547">Nucleotide-binding</keyword>
<proteinExistence type="predicted"/>
<protein>
    <recommendedName>
        <fullName evidence="1">non-specific serine/threonine protein kinase</fullName>
        <ecNumber evidence="1">2.7.11.1</ecNumber>
    </recommendedName>
</protein>
<dbReference type="SUPFAM" id="SSF56112">
    <property type="entry name" value="Protein kinase-like (PK-like)"/>
    <property type="match status" value="1"/>
</dbReference>
<dbReference type="GO" id="GO:0050684">
    <property type="term" value="P:regulation of mRNA processing"/>
    <property type="evidence" value="ECO:0007669"/>
    <property type="project" value="TreeGrafter"/>
</dbReference>
<dbReference type="EMBL" id="JAHGAV010000406">
    <property type="protein sequence ID" value="KAG6925543.1"/>
    <property type="molecule type" value="Genomic_DNA"/>
</dbReference>
<comment type="catalytic activity">
    <reaction evidence="8">
        <text>L-seryl-[protein] + ATP = O-phospho-L-seryl-[protein] + ADP + H(+)</text>
        <dbReference type="Rhea" id="RHEA:17989"/>
        <dbReference type="Rhea" id="RHEA-COMP:9863"/>
        <dbReference type="Rhea" id="RHEA-COMP:11604"/>
        <dbReference type="ChEBI" id="CHEBI:15378"/>
        <dbReference type="ChEBI" id="CHEBI:29999"/>
        <dbReference type="ChEBI" id="CHEBI:30616"/>
        <dbReference type="ChEBI" id="CHEBI:83421"/>
        <dbReference type="ChEBI" id="CHEBI:456216"/>
        <dbReference type="EC" id="2.7.11.1"/>
    </reaction>
</comment>
<dbReference type="GO" id="GO:0005737">
    <property type="term" value="C:cytoplasm"/>
    <property type="evidence" value="ECO:0007669"/>
    <property type="project" value="TreeGrafter"/>
</dbReference>
<dbReference type="EC" id="2.7.11.1" evidence="1"/>
<dbReference type="OrthoDB" id="2649at2759"/>
<comment type="caution">
    <text evidence="10">The sequence shown here is derived from an EMBL/GenBank/DDBJ whole genome shotgun (WGS) entry which is preliminary data.</text>
</comment>
<dbReference type="InterPro" id="IPR000719">
    <property type="entry name" value="Prot_kinase_dom"/>
</dbReference>
<evidence type="ECO:0000256" key="2">
    <source>
        <dbReference type="ARBA" id="ARBA00022527"/>
    </source>
</evidence>
<evidence type="ECO:0000256" key="4">
    <source>
        <dbReference type="ARBA" id="ARBA00022741"/>
    </source>
</evidence>
<evidence type="ECO:0000256" key="6">
    <source>
        <dbReference type="ARBA" id="ARBA00022840"/>
    </source>
</evidence>
<dbReference type="InterPro" id="IPR051334">
    <property type="entry name" value="SRPK"/>
</dbReference>
<sequence>MQFLHTNCRIIHTDIKPENILLQVDEESLQKLLHDTAAWSQSINLGLKKPGILANQLDHCNIMKMGVKIADLGSACWTVSQFQLLPPMMKEPVLFSDSHLGV</sequence>
<gene>
    <name evidence="10" type="ORF">G0U57_014226</name>
</gene>
<evidence type="ECO:0000256" key="1">
    <source>
        <dbReference type="ARBA" id="ARBA00012513"/>
    </source>
</evidence>
<evidence type="ECO:0000313" key="11">
    <source>
        <dbReference type="Proteomes" id="UP000765507"/>
    </source>
</evidence>
<accession>A0A8T1SAE2</accession>
<dbReference type="PROSITE" id="PS00108">
    <property type="entry name" value="PROTEIN_KINASE_ST"/>
    <property type="match status" value="1"/>
</dbReference>
<keyword evidence="5 10" id="KW-0418">Kinase</keyword>
<dbReference type="GO" id="GO:0004674">
    <property type="term" value="F:protein serine/threonine kinase activity"/>
    <property type="evidence" value="ECO:0007669"/>
    <property type="project" value="UniProtKB-KW"/>
</dbReference>
<evidence type="ECO:0000256" key="3">
    <source>
        <dbReference type="ARBA" id="ARBA00022679"/>
    </source>
</evidence>
<organism evidence="10 11">
    <name type="scientific">Chelydra serpentina</name>
    <name type="common">Snapping turtle</name>
    <name type="synonym">Testudo serpentina</name>
    <dbReference type="NCBI Taxonomy" id="8475"/>
    <lineage>
        <taxon>Eukaryota</taxon>
        <taxon>Metazoa</taxon>
        <taxon>Chordata</taxon>
        <taxon>Craniata</taxon>
        <taxon>Vertebrata</taxon>
        <taxon>Euteleostomi</taxon>
        <taxon>Archelosauria</taxon>
        <taxon>Testudinata</taxon>
        <taxon>Testudines</taxon>
        <taxon>Cryptodira</taxon>
        <taxon>Durocryptodira</taxon>
        <taxon>Americhelydia</taxon>
        <taxon>Chelydroidea</taxon>
        <taxon>Chelydridae</taxon>
        <taxon>Chelydra</taxon>
    </lineage>
</organism>
<evidence type="ECO:0000256" key="7">
    <source>
        <dbReference type="ARBA" id="ARBA00047899"/>
    </source>
</evidence>
<keyword evidence="2" id="KW-0723">Serine/threonine-protein kinase</keyword>
<evidence type="ECO:0000259" key="9">
    <source>
        <dbReference type="PROSITE" id="PS50011"/>
    </source>
</evidence>
<dbReference type="GO" id="GO:0005634">
    <property type="term" value="C:nucleus"/>
    <property type="evidence" value="ECO:0007669"/>
    <property type="project" value="TreeGrafter"/>
</dbReference>
<keyword evidence="3" id="KW-0808">Transferase</keyword>
<evidence type="ECO:0000313" key="10">
    <source>
        <dbReference type="EMBL" id="KAG6925543.1"/>
    </source>
</evidence>
<dbReference type="PANTHER" id="PTHR47634:SF9">
    <property type="entry name" value="PROTEIN KINASE DOMAIN-CONTAINING PROTEIN-RELATED"/>
    <property type="match status" value="1"/>
</dbReference>
<dbReference type="GO" id="GO:0000245">
    <property type="term" value="P:spliceosomal complex assembly"/>
    <property type="evidence" value="ECO:0007669"/>
    <property type="project" value="TreeGrafter"/>
</dbReference>
<dbReference type="InterPro" id="IPR011009">
    <property type="entry name" value="Kinase-like_dom_sf"/>
</dbReference>
<dbReference type="Proteomes" id="UP000765507">
    <property type="component" value="Unassembled WGS sequence"/>
</dbReference>